<dbReference type="OrthoDB" id="5806726at2759"/>
<dbReference type="Proteomes" id="UP000596742">
    <property type="component" value="Unassembled WGS sequence"/>
</dbReference>
<sequence>MRDDVSVSSKTAKGDEDETQSSVQLRKRNLRPKIEPTEPPPVPTLPPVTYEKPPNPYETYLAIRRQVNIRVEKPSHPYETYLAIRRQVNIRVELPPNPYETYLAIRRQVNIRVELPPNPYETYLAIRRPVNIRVELPPNPYETYLAIRRQVNIRVEIPPNPYETYLAIRRQKITFQQKSLSVVQPKPPQGFKDYLLVNCSYVLQGNSASTLSVPMLSPPNSVTEKMRDLFIEQEKARYKLRLQHLTERKQIREVTALKLSSEEADIKFPAYGLNCLETNSRPHALEPS</sequence>
<comment type="caution">
    <text evidence="2">The sequence shown here is derived from an EMBL/GenBank/DDBJ whole genome shotgun (WGS) entry which is preliminary data.</text>
</comment>
<dbReference type="PANTHER" id="PTHR24149">
    <property type="entry name" value="ANKYRIN REPEAT DOMAIN-CONTAINING PROTEIN 12"/>
    <property type="match status" value="1"/>
</dbReference>
<proteinExistence type="predicted"/>
<feature type="region of interest" description="Disordered" evidence="1">
    <location>
        <begin position="1"/>
        <end position="50"/>
    </location>
</feature>
<reference evidence="2" key="1">
    <citation type="submission" date="2018-11" db="EMBL/GenBank/DDBJ databases">
        <authorList>
            <person name="Alioto T."/>
            <person name="Alioto T."/>
        </authorList>
    </citation>
    <scope>NUCLEOTIDE SEQUENCE</scope>
</reference>
<evidence type="ECO:0000313" key="3">
    <source>
        <dbReference type="Proteomes" id="UP000596742"/>
    </source>
</evidence>
<dbReference type="EMBL" id="UYJE01004175">
    <property type="protein sequence ID" value="VDI25701.1"/>
    <property type="molecule type" value="Genomic_DNA"/>
</dbReference>
<feature type="compositionally biased region" description="Polar residues" evidence="1">
    <location>
        <begin position="1"/>
        <end position="11"/>
    </location>
</feature>
<dbReference type="GO" id="GO:0005654">
    <property type="term" value="C:nucleoplasm"/>
    <property type="evidence" value="ECO:0007669"/>
    <property type="project" value="TreeGrafter"/>
</dbReference>
<feature type="compositionally biased region" description="Pro residues" evidence="1">
    <location>
        <begin position="37"/>
        <end position="46"/>
    </location>
</feature>
<organism evidence="2 3">
    <name type="scientific">Mytilus galloprovincialis</name>
    <name type="common">Mediterranean mussel</name>
    <dbReference type="NCBI Taxonomy" id="29158"/>
    <lineage>
        <taxon>Eukaryota</taxon>
        <taxon>Metazoa</taxon>
        <taxon>Spiralia</taxon>
        <taxon>Lophotrochozoa</taxon>
        <taxon>Mollusca</taxon>
        <taxon>Bivalvia</taxon>
        <taxon>Autobranchia</taxon>
        <taxon>Pteriomorphia</taxon>
        <taxon>Mytilida</taxon>
        <taxon>Mytiloidea</taxon>
        <taxon>Mytilidae</taxon>
        <taxon>Mytilinae</taxon>
        <taxon>Mytilus</taxon>
    </lineage>
</organism>
<evidence type="ECO:0000313" key="2">
    <source>
        <dbReference type="EMBL" id="VDI25701.1"/>
    </source>
</evidence>
<dbReference type="InterPro" id="IPR053210">
    <property type="entry name" value="ANKRD12"/>
</dbReference>
<evidence type="ECO:0000256" key="1">
    <source>
        <dbReference type="SAM" id="MobiDB-lite"/>
    </source>
</evidence>
<dbReference type="PANTHER" id="PTHR24149:SF14">
    <property type="entry name" value="ANKYRIN REPEAT DOMAIN 12"/>
    <property type="match status" value="1"/>
</dbReference>
<keyword evidence="3" id="KW-1185">Reference proteome</keyword>
<accession>A0A8B6DVC5</accession>
<dbReference type="AlphaFoldDB" id="A0A8B6DVC5"/>
<gene>
    <name evidence="2" type="ORF">MGAL_10B066926</name>
</gene>
<protein>
    <submittedName>
        <fullName evidence="2">Uncharacterized protein</fullName>
    </submittedName>
</protein>
<name>A0A8B6DVC5_MYTGA</name>